<protein>
    <submittedName>
        <fullName evidence="4">Uncharacterized protein</fullName>
    </submittedName>
</protein>
<evidence type="ECO:0000313" key="4">
    <source>
        <dbReference type="EMBL" id="HJD39315.1"/>
    </source>
</evidence>
<proteinExistence type="inferred from homology"/>
<dbReference type="PROSITE" id="PS51904">
    <property type="entry name" value="GLYCOSYL_HYDROL_F25_2"/>
    <property type="match status" value="1"/>
</dbReference>
<dbReference type="SMART" id="SM00728">
    <property type="entry name" value="ChW"/>
    <property type="match status" value="6"/>
</dbReference>
<dbReference type="Pfam" id="PF07538">
    <property type="entry name" value="ChW"/>
    <property type="match status" value="6"/>
</dbReference>
<dbReference type="CDD" id="cd06414">
    <property type="entry name" value="GH25_LytC-like"/>
    <property type="match status" value="1"/>
</dbReference>
<evidence type="ECO:0000256" key="2">
    <source>
        <dbReference type="SAM" id="MobiDB-lite"/>
    </source>
</evidence>
<dbReference type="SUPFAM" id="SSF51445">
    <property type="entry name" value="(Trans)glycosidases"/>
    <property type="match status" value="1"/>
</dbReference>
<accession>A0A9D2U3I3</accession>
<dbReference type="EMBL" id="DWUX01000087">
    <property type="protein sequence ID" value="HJD39315.1"/>
    <property type="molecule type" value="Genomic_DNA"/>
</dbReference>
<evidence type="ECO:0000256" key="1">
    <source>
        <dbReference type="ARBA" id="ARBA00010646"/>
    </source>
</evidence>
<organism evidence="4 5">
    <name type="scientific">Candidatus Blautia stercoripullorum</name>
    <dbReference type="NCBI Taxonomy" id="2838502"/>
    <lineage>
        <taxon>Bacteria</taxon>
        <taxon>Bacillati</taxon>
        <taxon>Bacillota</taxon>
        <taxon>Clostridia</taxon>
        <taxon>Lachnospirales</taxon>
        <taxon>Lachnospiraceae</taxon>
        <taxon>Blautia</taxon>
    </lineage>
</organism>
<reference evidence="4" key="1">
    <citation type="journal article" date="2021" name="PeerJ">
        <title>Extensive microbial diversity within the chicken gut microbiome revealed by metagenomics and culture.</title>
        <authorList>
            <person name="Gilroy R."/>
            <person name="Ravi A."/>
            <person name="Getino M."/>
            <person name="Pursley I."/>
            <person name="Horton D.L."/>
            <person name="Alikhan N.F."/>
            <person name="Baker D."/>
            <person name="Gharbi K."/>
            <person name="Hall N."/>
            <person name="Watson M."/>
            <person name="Adriaenssens E.M."/>
            <person name="Foster-Nyarko E."/>
            <person name="Jarju S."/>
            <person name="Secka A."/>
            <person name="Antonio M."/>
            <person name="Oren A."/>
            <person name="Chaudhuri R.R."/>
            <person name="La Ragione R."/>
            <person name="Hildebrand F."/>
            <person name="Pallen M.J."/>
        </authorList>
    </citation>
    <scope>NUCLEOTIDE SEQUENCE</scope>
    <source>
        <strain evidence="4">ChiW19-6364</strain>
    </source>
</reference>
<dbReference type="Gene3D" id="3.20.20.80">
    <property type="entry name" value="Glycosidases"/>
    <property type="match status" value="1"/>
</dbReference>
<dbReference type="PANTHER" id="PTHR34135:SF2">
    <property type="entry name" value="LYSOZYME"/>
    <property type="match status" value="1"/>
</dbReference>
<dbReference type="GO" id="GO:0003796">
    <property type="term" value="F:lysozyme activity"/>
    <property type="evidence" value="ECO:0007669"/>
    <property type="project" value="InterPro"/>
</dbReference>
<dbReference type="Pfam" id="PF01183">
    <property type="entry name" value="Glyco_hydro_25"/>
    <property type="match status" value="1"/>
</dbReference>
<dbReference type="GO" id="GO:0016998">
    <property type="term" value="P:cell wall macromolecule catabolic process"/>
    <property type="evidence" value="ECO:0007669"/>
    <property type="project" value="InterPro"/>
</dbReference>
<gene>
    <name evidence="4" type="ORF">H9913_04745</name>
</gene>
<dbReference type="GO" id="GO:0016052">
    <property type="term" value="P:carbohydrate catabolic process"/>
    <property type="evidence" value="ECO:0007669"/>
    <property type="project" value="TreeGrafter"/>
</dbReference>
<comment type="similarity">
    <text evidence="1">Belongs to the glycosyl hydrolase 25 family.</text>
</comment>
<evidence type="ECO:0000256" key="3">
    <source>
        <dbReference type="SAM" id="SignalP"/>
    </source>
</evidence>
<feature type="compositionally biased region" description="Acidic residues" evidence="2">
    <location>
        <begin position="66"/>
        <end position="91"/>
    </location>
</feature>
<dbReference type="InterPro" id="IPR017853">
    <property type="entry name" value="GH"/>
</dbReference>
<dbReference type="InterPro" id="IPR006637">
    <property type="entry name" value="ChW"/>
</dbReference>
<feature type="chain" id="PRO_5039676980" evidence="3">
    <location>
        <begin position="27"/>
        <end position="662"/>
    </location>
</feature>
<dbReference type="InterPro" id="IPR002053">
    <property type="entry name" value="Glyco_hydro_25"/>
</dbReference>
<dbReference type="GO" id="GO:0009253">
    <property type="term" value="P:peptidoglycan catabolic process"/>
    <property type="evidence" value="ECO:0007669"/>
    <property type="project" value="InterPro"/>
</dbReference>
<dbReference type="Proteomes" id="UP000823850">
    <property type="component" value="Unassembled WGS sequence"/>
</dbReference>
<dbReference type="AlphaFoldDB" id="A0A9D2U3I3"/>
<sequence>MKKWNRILAAALSLSMVGGSVLSSPAAVYGAEESAAEIVSEDGQTSVSEEVPQEDFSEMETPVAQEEQEESAAETEETPEIQDPETQDSEETASITEDQTLDPDPSAENSWRYSDGQPVSMPSTYADDPNAWEKVDGQFVNSNGEVIPGAVMKGIDVSEHNGKIDWEKVKNDGIDFAIIRCGYGQDMESQDDDYWKTNVEACEALGIPYGVYLYSYADTLEKAKSEAQHVLRLLKGHDPAYPVYYDLEDNITLELSDSMKTQIATTFCNIITDNGYETGVYSSLYWWNDYLTDPVFNNWSRWVAQWNPTCDYQGEYDLWQCSSTGQVDGINGNVDLNFLIDNGANTTPGVTEEPGHVLYSTHAQTYGWLDEVADGAVSGTTGEQKRLEAIAIRLSNGTEGGIQYSTHVQTYGWQDCVSDGAVAGTTGEAKRLEAIKIQLTGAAAENYDIYYSVHAQTFGWLGWAKNGEPAGTSGYAKRLEAIKIQLVPKGGEAPGTTEDAYLENEEEVIPAASVEYSSHVQTYGWQDFVADGALSGTTGEQKRLEAVKIRLNQQPFSGDIQYSTHVQTYGWQDFVSNGVQAGTTGEQKRMEAVKIRLTGEMSQKYDIYYRVHSQTYGWLGWAKNGEPAGTSGYAKRMEAIEIRILPKGSSAPGSTANAYYEK</sequence>
<feature type="signal peptide" evidence="3">
    <location>
        <begin position="1"/>
        <end position="26"/>
    </location>
</feature>
<dbReference type="PANTHER" id="PTHR34135">
    <property type="entry name" value="LYSOZYME"/>
    <property type="match status" value="1"/>
</dbReference>
<feature type="region of interest" description="Disordered" evidence="2">
    <location>
        <begin position="31"/>
        <end position="130"/>
    </location>
</feature>
<comment type="caution">
    <text evidence="4">The sequence shown here is derived from an EMBL/GenBank/DDBJ whole genome shotgun (WGS) entry which is preliminary data.</text>
</comment>
<name>A0A9D2U3I3_9FIRM</name>
<keyword evidence="3" id="KW-0732">Signal</keyword>
<evidence type="ECO:0000313" key="5">
    <source>
        <dbReference type="Proteomes" id="UP000823850"/>
    </source>
</evidence>
<reference evidence="4" key="2">
    <citation type="submission" date="2021-04" db="EMBL/GenBank/DDBJ databases">
        <authorList>
            <person name="Gilroy R."/>
        </authorList>
    </citation>
    <scope>NUCLEOTIDE SEQUENCE</scope>
    <source>
        <strain evidence="4">ChiW19-6364</strain>
    </source>
</reference>